<evidence type="ECO:0000313" key="4">
    <source>
        <dbReference type="EMBL" id="TCO52330.1"/>
    </source>
</evidence>
<accession>A0A4V2S5J9</accession>
<gene>
    <name evidence="4" type="ORF">EV192_11261</name>
</gene>
<dbReference type="EMBL" id="SLWS01000012">
    <property type="protein sequence ID" value="TCO52330.1"/>
    <property type="molecule type" value="Genomic_DNA"/>
</dbReference>
<feature type="short sequence motif" description="DGA/G" evidence="2">
    <location>
        <begin position="151"/>
        <end position="153"/>
    </location>
</feature>
<feature type="active site" description="Nucleophile" evidence="2">
    <location>
        <position position="29"/>
    </location>
</feature>
<reference evidence="4 5" key="1">
    <citation type="submission" date="2019-03" db="EMBL/GenBank/DDBJ databases">
        <title>Genomic Encyclopedia of Type Strains, Phase IV (KMG-IV): sequencing the most valuable type-strain genomes for metagenomic binning, comparative biology and taxonomic classification.</title>
        <authorList>
            <person name="Goeker M."/>
        </authorList>
    </citation>
    <scope>NUCLEOTIDE SEQUENCE [LARGE SCALE GENOMIC DNA]</scope>
    <source>
        <strain evidence="4 5">DSM 45934</strain>
    </source>
</reference>
<proteinExistence type="predicted"/>
<dbReference type="PROSITE" id="PS51635">
    <property type="entry name" value="PNPLA"/>
    <property type="match status" value="1"/>
</dbReference>
<dbReference type="Proteomes" id="UP000295680">
    <property type="component" value="Unassembled WGS sequence"/>
</dbReference>
<evidence type="ECO:0000256" key="2">
    <source>
        <dbReference type="PROSITE-ProRule" id="PRU01161"/>
    </source>
</evidence>
<evidence type="ECO:0000313" key="5">
    <source>
        <dbReference type="Proteomes" id="UP000295680"/>
    </source>
</evidence>
<feature type="active site" description="Proton acceptor" evidence="2">
    <location>
        <position position="151"/>
    </location>
</feature>
<protein>
    <submittedName>
        <fullName evidence="4">Putative patatin/cPLA2 family phospholipase</fullName>
    </submittedName>
</protein>
<keyword evidence="1 2" id="KW-0443">Lipid metabolism</keyword>
<evidence type="ECO:0000259" key="3">
    <source>
        <dbReference type="PROSITE" id="PS51635"/>
    </source>
</evidence>
<name>A0A4V2S5J9_9PSEU</name>
<dbReference type="Pfam" id="PF01734">
    <property type="entry name" value="Patatin"/>
    <property type="match status" value="1"/>
</dbReference>
<keyword evidence="5" id="KW-1185">Reference proteome</keyword>
<dbReference type="SUPFAM" id="SSF52151">
    <property type="entry name" value="FabD/lysophospholipase-like"/>
    <property type="match status" value="1"/>
</dbReference>
<comment type="caution">
    <text evidence="4">The sequence shown here is derived from an EMBL/GenBank/DDBJ whole genome shotgun (WGS) entry which is preliminary data.</text>
</comment>
<sequence>MRGVVSGAMITALEDLGYADCFDDVYSCSSGAVNGAYFVTRGTWFPLSIYFDDLTTADFLDYRRVLRGDGPMSLDYLFDVVLGSRKPLDYSSIVAAPQRLHVLVTDVDTLEPLDVSDFESTTDLRSALRASVWLPIAGRGTTTFRGHRAMDGGMLRPHPYRAAVLDGCTHILSLSTKPMGTMRTEPRWTTRLLARHLDRLRPGLGTGFLVSTREYLGTGRPYLTRSIRQPGAPAVLDLAPLPGTPEVHRLERDRGKVLDGARSAYRAAHLALEHDDVLVVPRLTVAAGHR</sequence>
<keyword evidence="2" id="KW-0378">Hydrolase</keyword>
<feature type="domain" description="PNPLA" evidence="3">
    <location>
        <begin position="1"/>
        <end position="164"/>
    </location>
</feature>
<dbReference type="InterPro" id="IPR016035">
    <property type="entry name" value="Acyl_Trfase/lysoPLipase"/>
</dbReference>
<dbReference type="AlphaFoldDB" id="A0A4V2S5J9"/>
<organism evidence="4 5">
    <name type="scientific">Actinocrispum wychmicini</name>
    <dbReference type="NCBI Taxonomy" id="1213861"/>
    <lineage>
        <taxon>Bacteria</taxon>
        <taxon>Bacillati</taxon>
        <taxon>Actinomycetota</taxon>
        <taxon>Actinomycetes</taxon>
        <taxon>Pseudonocardiales</taxon>
        <taxon>Pseudonocardiaceae</taxon>
        <taxon>Actinocrispum</taxon>
    </lineage>
</organism>
<dbReference type="GO" id="GO:0016787">
    <property type="term" value="F:hydrolase activity"/>
    <property type="evidence" value="ECO:0007669"/>
    <property type="project" value="UniProtKB-UniRule"/>
</dbReference>
<keyword evidence="2" id="KW-0442">Lipid degradation</keyword>
<dbReference type="GO" id="GO:0016042">
    <property type="term" value="P:lipid catabolic process"/>
    <property type="evidence" value="ECO:0007669"/>
    <property type="project" value="UniProtKB-UniRule"/>
</dbReference>
<dbReference type="InterPro" id="IPR002641">
    <property type="entry name" value="PNPLA_dom"/>
</dbReference>
<evidence type="ECO:0000256" key="1">
    <source>
        <dbReference type="ARBA" id="ARBA00023098"/>
    </source>
</evidence>
<comment type="caution">
    <text evidence="2">Lacks conserved residue(s) required for the propagation of feature annotation.</text>
</comment>